<keyword evidence="3" id="KW-1185">Reference proteome</keyword>
<accession>A0A9P4UK90</accession>
<name>A0A9P4UK90_9PEZI</name>
<evidence type="ECO:0000313" key="2">
    <source>
        <dbReference type="EMBL" id="KAF2716056.1"/>
    </source>
</evidence>
<protein>
    <submittedName>
        <fullName evidence="2">Uncharacterized protein</fullName>
    </submittedName>
</protein>
<dbReference type="Proteomes" id="UP000799441">
    <property type="component" value="Unassembled WGS sequence"/>
</dbReference>
<comment type="caution">
    <text evidence="2">The sequence shown here is derived from an EMBL/GenBank/DDBJ whole genome shotgun (WGS) entry which is preliminary data.</text>
</comment>
<evidence type="ECO:0000256" key="1">
    <source>
        <dbReference type="SAM" id="MobiDB-lite"/>
    </source>
</evidence>
<dbReference type="EMBL" id="MU003901">
    <property type="protein sequence ID" value="KAF2716056.1"/>
    <property type="molecule type" value="Genomic_DNA"/>
</dbReference>
<organism evidence="2 3">
    <name type="scientific">Polychaeton citri CBS 116435</name>
    <dbReference type="NCBI Taxonomy" id="1314669"/>
    <lineage>
        <taxon>Eukaryota</taxon>
        <taxon>Fungi</taxon>
        <taxon>Dikarya</taxon>
        <taxon>Ascomycota</taxon>
        <taxon>Pezizomycotina</taxon>
        <taxon>Dothideomycetes</taxon>
        <taxon>Dothideomycetidae</taxon>
        <taxon>Capnodiales</taxon>
        <taxon>Capnodiaceae</taxon>
        <taxon>Polychaeton</taxon>
    </lineage>
</organism>
<gene>
    <name evidence="2" type="ORF">K431DRAFT_30333</name>
</gene>
<reference evidence="2" key="1">
    <citation type="journal article" date="2020" name="Stud. Mycol.">
        <title>101 Dothideomycetes genomes: a test case for predicting lifestyles and emergence of pathogens.</title>
        <authorList>
            <person name="Haridas S."/>
            <person name="Albert R."/>
            <person name="Binder M."/>
            <person name="Bloem J."/>
            <person name="Labutti K."/>
            <person name="Salamov A."/>
            <person name="Andreopoulos B."/>
            <person name="Baker S."/>
            <person name="Barry K."/>
            <person name="Bills G."/>
            <person name="Bluhm B."/>
            <person name="Cannon C."/>
            <person name="Castanera R."/>
            <person name="Culley D."/>
            <person name="Daum C."/>
            <person name="Ezra D."/>
            <person name="Gonzalez J."/>
            <person name="Henrissat B."/>
            <person name="Kuo A."/>
            <person name="Liang C."/>
            <person name="Lipzen A."/>
            <person name="Lutzoni F."/>
            <person name="Magnuson J."/>
            <person name="Mondo S."/>
            <person name="Nolan M."/>
            <person name="Ohm R."/>
            <person name="Pangilinan J."/>
            <person name="Park H.-J."/>
            <person name="Ramirez L."/>
            <person name="Alfaro M."/>
            <person name="Sun H."/>
            <person name="Tritt A."/>
            <person name="Yoshinaga Y."/>
            <person name="Zwiers L.-H."/>
            <person name="Turgeon B."/>
            <person name="Goodwin S."/>
            <person name="Spatafora J."/>
            <person name="Crous P."/>
            <person name="Grigoriev I."/>
        </authorList>
    </citation>
    <scope>NUCLEOTIDE SEQUENCE</scope>
    <source>
        <strain evidence="2">CBS 116435</strain>
    </source>
</reference>
<evidence type="ECO:0000313" key="3">
    <source>
        <dbReference type="Proteomes" id="UP000799441"/>
    </source>
</evidence>
<sequence>MRERLLTALLPSCSPIISTFALLPTVCIRLAAAACDRFLSPPPGITTATTTTTTTTCYPPRSSSRVKEGDTAYSTREQTDTETEPYLLTLPQTRARVRLRRFDLLAPTFSHSHTYLSLASPPPPSPKAIGAWVPYLVGCFHSVKTTPPAGILPDTARSAVSLACFRRLALPTAIRLPPYLPTCLPAYHSQTATLPALLDQTFFA</sequence>
<dbReference type="AlphaFoldDB" id="A0A9P4UK90"/>
<proteinExistence type="predicted"/>
<feature type="region of interest" description="Disordered" evidence="1">
    <location>
        <begin position="50"/>
        <end position="80"/>
    </location>
</feature>